<dbReference type="InterPro" id="IPR017145">
    <property type="entry name" value="Aminobenzoyl-glu_utiliz_pB"/>
</dbReference>
<dbReference type="SUPFAM" id="SSF53187">
    <property type="entry name" value="Zn-dependent exopeptidases"/>
    <property type="match status" value="1"/>
</dbReference>
<keyword evidence="1" id="KW-0378">Hydrolase</keyword>
<dbReference type="GO" id="GO:0005737">
    <property type="term" value="C:cytoplasm"/>
    <property type="evidence" value="ECO:0007669"/>
    <property type="project" value="TreeGrafter"/>
</dbReference>
<dbReference type="PANTHER" id="PTHR30575:SF0">
    <property type="entry name" value="XAA-ARG DIPEPTIDASE"/>
    <property type="match status" value="1"/>
</dbReference>
<dbReference type="PANTHER" id="PTHR30575">
    <property type="entry name" value="PEPTIDASE M20"/>
    <property type="match status" value="1"/>
</dbReference>
<accession>A0A521FH50</accession>
<gene>
    <name evidence="2" type="ORF">SAMN06265173_13013</name>
</gene>
<protein>
    <submittedName>
        <fullName evidence="2">Aminobenzoyl-glutamate utilization protein B</fullName>
    </submittedName>
</protein>
<dbReference type="NCBIfam" id="TIGR01891">
    <property type="entry name" value="amidohydrolases"/>
    <property type="match status" value="1"/>
</dbReference>
<sequence length="475" mass="50416">MNATIDTDQLVDTLKPGYIDLSDRIWDMPELRYQEQQSVSAQIEMMEAAGFKITRNVAGIPTAFMAEAGEGGPVIGFLGEFDALAGLSQEAGIAQKSPLAEGGNGHGCGHNLLGAGAMLAAVATRDHLAAKGMAGRVRYFGCPAEEGGSGKTFMAREGAFDGLDAAFCWHPASFNTLIPSNSLANVQAYFRFAGRAAHAAASPELGRSALDALELMSVGVQYLREHMPEKARVHSAITNTGGISPNVVQDSAEALYLIRAPQVNEALALFERVKKVALGAAMMTETTVEIEVDKACSNLLRNATLDELMQAQMERIGGIEFDADDLTYAKAIQDTLQPDDIGAAFKMFGLEPKGKPPVLAGDILAGPRPELVLPGSTDVGDVSWQVPTAQVMTACHAVGTPFHSWQLVAQGKSPAAHRGMVFAAKTMAASAISLFDNPDLLGRAKAEFAERTAITPYTCPIAPEVDLPFRRAKAR</sequence>
<dbReference type="AlphaFoldDB" id="A0A521FH50"/>
<dbReference type="Gene3D" id="3.40.630.10">
    <property type="entry name" value="Zn peptidases"/>
    <property type="match status" value="2"/>
</dbReference>
<dbReference type="InterPro" id="IPR002933">
    <property type="entry name" value="Peptidase_M20"/>
</dbReference>
<dbReference type="Pfam" id="PF01546">
    <property type="entry name" value="Peptidase_M20"/>
    <property type="match status" value="1"/>
</dbReference>
<dbReference type="RefSeq" id="WP_142494492.1">
    <property type="nucleotide sequence ID" value="NZ_FXTO01000030.1"/>
</dbReference>
<dbReference type="InterPro" id="IPR052030">
    <property type="entry name" value="Peptidase_M20/M20A_hydrolases"/>
</dbReference>
<dbReference type="GO" id="GO:0071713">
    <property type="term" value="F:para-aminobenzoyl-glutamate hydrolase activity"/>
    <property type="evidence" value="ECO:0007669"/>
    <property type="project" value="TreeGrafter"/>
</dbReference>
<dbReference type="Gene3D" id="3.30.70.360">
    <property type="match status" value="1"/>
</dbReference>
<dbReference type="GO" id="GO:0016805">
    <property type="term" value="F:dipeptidase activity"/>
    <property type="evidence" value="ECO:0007669"/>
    <property type="project" value="TreeGrafter"/>
</dbReference>
<dbReference type="CDD" id="cd05673">
    <property type="entry name" value="M20_Acy1L2_AbgB"/>
    <property type="match status" value="1"/>
</dbReference>
<name>A0A521FH50_9RHOB</name>
<dbReference type="FunFam" id="3.30.70.360:FF:000004">
    <property type="entry name" value="Peptidase M20 domain-containing protein 2"/>
    <property type="match status" value="1"/>
</dbReference>
<organism evidence="2 3">
    <name type="scientific">Thalassovita litoralis</name>
    <dbReference type="NCBI Taxonomy" id="1010611"/>
    <lineage>
        <taxon>Bacteria</taxon>
        <taxon>Pseudomonadati</taxon>
        <taxon>Pseudomonadota</taxon>
        <taxon>Alphaproteobacteria</taxon>
        <taxon>Rhodobacterales</taxon>
        <taxon>Roseobacteraceae</taxon>
        <taxon>Thalassovita</taxon>
    </lineage>
</organism>
<evidence type="ECO:0000313" key="2">
    <source>
        <dbReference type="EMBL" id="SMO95533.1"/>
    </source>
</evidence>
<dbReference type="InterPro" id="IPR036264">
    <property type="entry name" value="Bact_exopeptidase_dim_dom"/>
</dbReference>
<dbReference type="GO" id="GO:0046657">
    <property type="term" value="P:folic acid catabolic process"/>
    <property type="evidence" value="ECO:0007669"/>
    <property type="project" value="TreeGrafter"/>
</dbReference>
<reference evidence="2 3" key="1">
    <citation type="submission" date="2017-05" db="EMBL/GenBank/DDBJ databases">
        <authorList>
            <person name="Varghese N."/>
            <person name="Submissions S."/>
        </authorList>
    </citation>
    <scope>NUCLEOTIDE SEQUENCE [LARGE SCALE GENOMIC DNA]</scope>
    <source>
        <strain evidence="2 3">DSM 29506</strain>
    </source>
</reference>
<proteinExistence type="predicted"/>
<keyword evidence="3" id="KW-1185">Reference proteome</keyword>
<dbReference type="InterPro" id="IPR017439">
    <property type="entry name" value="Amidohydrolase"/>
</dbReference>
<dbReference type="Proteomes" id="UP000316030">
    <property type="component" value="Unassembled WGS sequence"/>
</dbReference>
<dbReference type="OrthoDB" id="9781032at2"/>
<dbReference type="EMBL" id="FXTO01000030">
    <property type="protein sequence ID" value="SMO95533.1"/>
    <property type="molecule type" value="Genomic_DNA"/>
</dbReference>
<evidence type="ECO:0000313" key="3">
    <source>
        <dbReference type="Proteomes" id="UP000316030"/>
    </source>
</evidence>
<dbReference type="SUPFAM" id="SSF55031">
    <property type="entry name" value="Bacterial exopeptidase dimerisation domain"/>
    <property type="match status" value="1"/>
</dbReference>
<dbReference type="PIRSF" id="PIRSF037227">
    <property type="entry name" value="Aminobenzoyl-glu_utiliz_pB"/>
    <property type="match status" value="1"/>
</dbReference>
<evidence type="ECO:0000256" key="1">
    <source>
        <dbReference type="ARBA" id="ARBA00022801"/>
    </source>
</evidence>